<organism evidence="1 2">
    <name type="scientific">Phlebia brevispora</name>
    <dbReference type="NCBI Taxonomy" id="194682"/>
    <lineage>
        <taxon>Eukaryota</taxon>
        <taxon>Fungi</taxon>
        <taxon>Dikarya</taxon>
        <taxon>Basidiomycota</taxon>
        <taxon>Agaricomycotina</taxon>
        <taxon>Agaricomycetes</taxon>
        <taxon>Polyporales</taxon>
        <taxon>Meruliaceae</taxon>
        <taxon>Phlebia</taxon>
    </lineage>
</organism>
<gene>
    <name evidence="1" type="ORF">NM688_g6422</name>
</gene>
<reference evidence="1" key="1">
    <citation type="submission" date="2022-07" db="EMBL/GenBank/DDBJ databases">
        <title>Genome Sequence of Phlebia brevispora.</title>
        <authorList>
            <person name="Buettner E."/>
        </authorList>
    </citation>
    <scope>NUCLEOTIDE SEQUENCE</scope>
    <source>
        <strain evidence="1">MPL23</strain>
    </source>
</reference>
<comment type="caution">
    <text evidence="1">The sequence shown here is derived from an EMBL/GenBank/DDBJ whole genome shotgun (WGS) entry which is preliminary data.</text>
</comment>
<dbReference type="EMBL" id="JANHOG010001322">
    <property type="protein sequence ID" value="KAJ3539035.1"/>
    <property type="molecule type" value="Genomic_DNA"/>
</dbReference>
<sequence length="237" mass="24845">MLSSSPGATEVKAEPTVANIPDVAVPSACISFCEKRAEIPPIDVNRFLIPLEASQAAQLKELPESTPSSDSHGSTSSRALVGAADPALTIAFQKLCSTWKLAGFPSAPNAAPFGTSESKFTGGPLVKMNRSREDVEEDLAPYALLSLLTRSVIKALIQGGVDEYRRDEAGVRALGIKHRSRKNVEVKRFLTPSHILRGLASGASPPGDTSLLTVFAPLGMSLPTLGESDVPATGGDP</sequence>
<evidence type="ECO:0000313" key="1">
    <source>
        <dbReference type="EMBL" id="KAJ3539035.1"/>
    </source>
</evidence>
<evidence type="ECO:0000313" key="2">
    <source>
        <dbReference type="Proteomes" id="UP001148662"/>
    </source>
</evidence>
<dbReference type="Proteomes" id="UP001148662">
    <property type="component" value="Unassembled WGS sequence"/>
</dbReference>
<proteinExistence type="predicted"/>
<name>A0ACC1SGD0_9APHY</name>
<keyword evidence="2" id="KW-1185">Reference proteome</keyword>
<accession>A0ACC1SGD0</accession>
<protein>
    <submittedName>
        <fullName evidence="1">Uncharacterized protein</fullName>
    </submittedName>
</protein>